<dbReference type="Pfam" id="PF03466">
    <property type="entry name" value="LysR_substrate"/>
    <property type="match status" value="1"/>
</dbReference>
<dbReference type="InterPro" id="IPR036390">
    <property type="entry name" value="WH_DNA-bd_sf"/>
</dbReference>
<gene>
    <name evidence="6" type="ORF">GCM10011501_03220</name>
</gene>
<dbReference type="InterPro" id="IPR036388">
    <property type="entry name" value="WH-like_DNA-bd_sf"/>
</dbReference>
<feature type="domain" description="HTH lysR-type" evidence="5">
    <location>
        <begin position="2"/>
        <end position="59"/>
    </location>
</feature>
<keyword evidence="4" id="KW-0804">Transcription</keyword>
<sequence length="297" mass="33196">MITIEQLKVLRAIAEEKSLRAAASKLNKTQPALSHSLKQLETQLGLELFTRDSYRLKLTNDGKTTFQMALKALREVSLIEQYANHLNRGNEAKIVIAIEATFPIETLFPVFEQMKKQFPLTQLSITQEYVSGALQLVAEGKAQLAITGAPIGYLAKSSELFSKQIAEGELINVATPQMLEKYQPLDSIEALVNENQIIVKDTGKITQDIYFNTQTGQQRWYVNSFEAKLKLISHSLGWGMLPKHLISNQLASGTLQEINVADKDSSSTFPLYLIKNKSKMLGPISNEIWKALSELTL</sequence>
<dbReference type="SUPFAM" id="SSF53850">
    <property type="entry name" value="Periplasmic binding protein-like II"/>
    <property type="match status" value="1"/>
</dbReference>
<keyword evidence="2" id="KW-0805">Transcription regulation</keyword>
<evidence type="ECO:0000256" key="1">
    <source>
        <dbReference type="ARBA" id="ARBA00009437"/>
    </source>
</evidence>
<dbReference type="SUPFAM" id="SSF46785">
    <property type="entry name" value="Winged helix' DNA-binding domain"/>
    <property type="match status" value="1"/>
</dbReference>
<organism evidence="6 7">
    <name type="scientific">Thalassotalea profundi</name>
    <dbReference type="NCBI Taxonomy" id="2036687"/>
    <lineage>
        <taxon>Bacteria</taxon>
        <taxon>Pseudomonadati</taxon>
        <taxon>Pseudomonadota</taxon>
        <taxon>Gammaproteobacteria</taxon>
        <taxon>Alteromonadales</taxon>
        <taxon>Colwelliaceae</taxon>
        <taxon>Thalassotalea</taxon>
    </lineage>
</organism>
<keyword evidence="3" id="KW-0238">DNA-binding</keyword>
<evidence type="ECO:0000256" key="2">
    <source>
        <dbReference type="ARBA" id="ARBA00023015"/>
    </source>
</evidence>
<evidence type="ECO:0000259" key="5">
    <source>
        <dbReference type="PROSITE" id="PS50931"/>
    </source>
</evidence>
<dbReference type="Gene3D" id="1.10.10.10">
    <property type="entry name" value="Winged helix-like DNA-binding domain superfamily/Winged helix DNA-binding domain"/>
    <property type="match status" value="1"/>
</dbReference>
<dbReference type="PANTHER" id="PTHR30126">
    <property type="entry name" value="HTH-TYPE TRANSCRIPTIONAL REGULATOR"/>
    <property type="match status" value="1"/>
</dbReference>
<accession>A0ABQ3IC86</accession>
<comment type="similarity">
    <text evidence="1">Belongs to the LysR transcriptional regulatory family.</text>
</comment>
<dbReference type="Gene3D" id="3.40.190.290">
    <property type="match status" value="1"/>
</dbReference>
<dbReference type="EMBL" id="BNAH01000001">
    <property type="protein sequence ID" value="GHE78724.1"/>
    <property type="molecule type" value="Genomic_DNA"/>
</dbReference>
<name>A0ABQ3IC86_9GAMM</name>
<dbReference type="Pfam" id="PF00126">
    <property type="entry name" value="HTH_1"/>
    <property type="match status" value="1"/>
</dbReference>
<keyword evidence="7" id="KW-1185">Reference proteome</keyword>
<dbReference type="InterPro" id="IPR000847">
    <property type="entry name" value="LysR_HTH_N"/>
</dbReference>
<dbReference type="PROSITE" id="PS50931">
    <property type="entry name" value="HTH_LYSR"/>
    <property type="match status" value="1"/>
</dbReference>
<evidence type="ECO:0000256" key="3">
    <source>
        <dbReference type="ARBA" id="ARBA00023125"/>
    </source>
</evidence>
<comment type="caution">
    <text evidence="6">The sequence shown here is derived from an EMBL/GenBank/DDBJ whole genome shotgun (WGS) entry which is preliminary data.</text>
</comment>
<dbReference type="PRINTS" id="PR00039">
    <property type="entry name" value="HTHLYSR"/>
</dbReference>
<dbReference type="PANTHER" id="PTHR30126:SF22">
    <property type="entry name" value="HTH-TYPE TRANSCRIPTIONAL REGULATOR YHAJ-RELATED"/>
    <property type="match status" value="1"/>
</dbReference>
<evidence type="ECO:0000313" key="6">
    <source>
        <dbReference type="EMBL" id="GHE78724.1"/>
    </source>
</evidence>
<proteinExistence type="inferred from homology"/>
<dbReference type="Proteomes" id="UP000626370">
    <property type="component" value="Unassembled WGS sequence"/>
</dbReference>
<evidence type="ECO:0000256" key="4">
    <source>
        <dbReference type="ARBA" id="ARBA00023163"/>
    </source>
</evidence>
<evidence type="ECO:0000313" key="7">
    <source>
        <dbReference type="Proteomes" id="UP000626370"/>
    </source>
</evidence>
<reference evidence="7" key="1">
    <citation type="journal article" date="2019" name="Int. J. Syst. Evol. Microbiol.">
        <title>The Global Catalogue of Microorganisms (GCM) 10K type strain sequencing project: providing services to taxonomists for standard genome sequencing and annotation.</title>
        <authorList>
            <consortium name="The Broad Institute Genomics Platform"/>
            <consortium name="The Broad Institute Genome Sequencing Center for Infectious Disease"/>
            <person name="Wu L."/>
            <person name="Ma J."/>
        </authorList>
    </citation>
    <scope>NUCLEOTIDE SEQUENCE [LARGE SCALE GENOMIC DNA]</scope>
    <source>
        <strain evidence="7">CGMCC 1.15922</strain>
    </source>
</reference>
<dbReference type="RefSeq" id="WP_189376329.1">
    <property type="nucleotide sequence ID" value="NZ_BNAH01000001.1"/>
</dbReference>
<protein>
    <submittedName>
        <fullName evidence="6">LysR family transcriptional regulator</fullName>
    </submittedName>
</protein>
<dbReference type="InterPro" id="IPR005119">
    <property type="entry name" value="LysR_subst-bd"/>
</dbReference>